<dbReference type="Pfam" id="PF00873">
    <property type="entry name" value="ACR_tran"/>
    <property type="match status" value="1"/>
</dbReference>
<feature type="non-terminal residue" evidence="2">
    <location>
        <position position="1"/>
    </location>
</feature>
<dbReference type="InterPro" id="IPR027463">
    <property type="entry name" value="AcrB_DN_DC_subdom"/>
</dbReference>
<feature type="transmembrane region" description="Helical" evidence="1">
    <location>
        <begin position="564"/>
        <end position="584"/>
    </location>
</feature>
<comment type="caution">
    <text evidence="2">The sequence shown here is derived from an EMBL/GenBank/DDBJ whole genome shotgun (WGS) entry which is preliminary data.</text>
</comment>
<feature type="transmembrane region" description="Helical" evidence="1">
    <location>
        <begin position="590"/>
        <end position="614"/>
    </location>
</feature>
<feature type="transmembrane region" description="Helical" evidence="1">
    <location>
        <begin position="138"/>
        <end position="157"/>
    </location>
</feature>
<proteinExistence type="predicted"/>
<dbReference type="PANTHER" id="PTHR32063:SF33">
    <property type="entry name" value="RND SUPERFAMILY EFFLUX PUMP PERMEASE COMPONENT"/>
    <property type="match status" value="1"/>
</dbReference>
<accession>A0A973AAR7</accession>
<dbReference type="Gene3D" id="1.20.1640.10">
    <property type="entry name" value="Multidrug efflux transporter AcrB transmembrane domain"/>
    <property type="match status" value="2"/>
</dbReference>
<dbReference type="EMBL" id="JABMOJ010000587">
    <property type="protein sequence ID" value="NQV66812.1"/>
    <property type="molecule type" value="Genomic_DNA"/>
</dbReference>
<dbReference type="Gene3D" id="3.30.70.1430">
    <property type="entry name" value="Multidrug efflux transporter AcrB pore domain"/>
    <property type="match status" value="1"/>
</dbReference>
<evidence type="ECO:0000256" key="1">
    <source>
        <dbReference type="SAM" id="Phobius"/>
    </source>
</evidence>
<sequence length="727" mass="80499">ADIYKSRMNTITSSAFIGLLLVFLVLILSLRPVVALWVTVGIAVSFMGAFALLPMNDVSLNIMSTFAFLLVLGIVVDDAIVVGESIHQHSHTHGGLAAAIEGASVVSKPVIFAVLTTMVAFAPFFFLSTEEAQVTRQFSIVITLALLVSLIEAFLILPAHLAHLKHREKLGTLARWQKRIEESIIHFANTTYRRWVDRCVRHRYVTVSAFVMAFILSLGLYSSGWVKFGFMPEVENEIIYLNVTLPTGTPYARALAVLDQLQEAELKLIKEVGERAIEEGGSGQLIEGWYTRSRRDSVIAIIKLAPPEIRDLSAKEAATRLRELVGEIPDADEIEVNYTMNNSTPQVNYALRHGDMEVLRAVASEVQAQLYSYDGTFYVRDSMRGESDELHIQLLPGAEKLGVTLAQVSQQVRQAYFGEEVQRLPRENGDVRVMVRYPSAVRHSLDSLNQFYIRTLEGREIPLLSVAEIEVATGVQNIDRRDGERVVWITADVTGDLMSDINTDMKDNFLPKIEKKYPGVKIGVSGNAESEELFMSELVSLFAIALFVMYALIAVAFRSYWLPLLVMTAIPFGFMGAVYGHWLFGVSMAMFSYFGIGAAAGVVVNDNLVLVDYVERLRQRGLNAAEAVVTAGVARFRPILLTSVTTFVGLMPIMAERSTDAQFLKPAVLSLAFGVLFALFVSLLMVPALYCVGDDLRASVRSLKQRLWRKWAGVVPTVSAEKKGIAP</sequence>
<feature type="transmembrane region" description="Helical" evidence="1">
    <location>
        <begin position="34"/>
        <end position="53"/>
    </location>
</feature>
<dbReference type="InterPro" id="IPR001036">
    <property type="entry name" value="Acrflvin-R"/>
</dbReference>
<evidence type="ECO:0000313" key="3">
    <source>
        <dbReference type="Proteomes" id="UP000754644"/>
    </source>
</evidence>
<dbReference type="GO" id="GO:0042910">
    <property type="term" value="F:xenobiotic transmembrane transporter activity"/>
    <property type="evidence" value="ECO:0007669"/>
    <property type="project" value="TreeGrafter"/>
</dbReference>
<dbReference type="SUPFAM" id="SSF82714">
    <property type="entry name" value="Multidrug efflux transporter AcrB TolC docking domain, DN and DC subdomains"/>
    <property type="match status" value="1"/>
</dbReference>
<protein>
    <submittedName>
        <fullName evidence="2">Efflux RND transporter permease subunit</fullName>
    </submittedName>
</protein>
<dbReference type="Gene3D" id="3.30.2090.10">
    <property type="entry name" value="Multidrug efflux transporter AcrB TolC docking domain, DN and DC subdomains"/>
    <property type="match status" value="1"/>
</dbReference>
<dbReference type="Proteomes" id="UP000754644">
    <property type="component" value="Unassembled WGS sequence"/>
</dbReference>
<feature type="transmembrane region" description="Helical" evidence="1">
    <location>
        <begin position="204"/>
        <end position="226"/>
    </location>
</feature>
<dbReference type="PANTHER" id="PTHR32063">
    <property type="match status" value="1"/>
</dbReference>
<gene>
    <name evidence="2" type="ORF">HQ497_15740</name>
</gene>
<organism evidence="2 3">
    <name type="scientific">SAR86 cluster bacterium</name>
    <dbReference type="NCBI Taxonomy" id="2030880"/>
    <lineage>
        <taxon>Bacteria</taxon>
        <taxon>Pseudomonadati</taxon>
        <taxon>Pseudomonadota</taxon>
        <taxon>Gammaproteobacteria</taxon>
        <taxon>SAR86 cluster</taxon>
    </lineage>
</organism>
<name>A0A973AAR7_9GAMM</name>
<evidence type="ECO:0000313" key="2">
    <source>
        <dbReference type="EMBL" id="NQV66812.1"/>
    </source>
</evidence>
<keyword evidence="1" id="KW-0472">Membrane</keyword>
<feature type="transmembrane region" description="Helical" evidence="1">
    <location>
        <begin position="635"/>
        <end position="655"/>
    </location>
</feature>
<feature type="transmembrane region" description="Helical" evidence="1">
    <location>
        <begin position="538"/>
        <end position="557"/>
    </location>
</feature>
<dbReference type="AlphaFoldDB" id="A0A973AAR7"/>
<feature type="transmembrane region" description="Helical" evidence="1">
    <location>
        <begin position="65"/>
        <end position="84"/>
    </location>
</feature>
<dbReference type="PRINTS" id="PR00702">
    <property type="entry name" value="ACRIFLAVINRP"/>
</dbReference>
<keyword evidence="1" id="KW-0812">Transmembrane</keyword>
<reference evidence="2" key="1">
    <citation type="submission" date="2020-05" db="EMBL/GenBank/DDBJ databases">
        <title>Sulfur intermediates as new biogeochemical hubs in an aquatic model microbial ecosystem.</title>
        <authorList>
            <person name="Vigneron A."/>
        </authorList>
    </citation>
    <scope>NUCLEOTIDE SEQUENCE</scope>
    <source>
        <strain evidence="2">Bin.250</strain>
    </source>
</reference>
<feature type="transmembrane region" description="Helical" evidence="1">
    <location>
        <begin position="667"/>
        <end position="692"/>
    </location>
</feature>
<dbReference type="GO" id="GO:0005886">
    <property type="term" value="C:plasma membrane"/>
    <property type="evidence" value="ECO:0007669"/>
    <property type="project" value="TreeGrafter"/>
</dbReference>
<dbReference type="SUPFAM" id="SSF82866">
    <property type="entry name" value="Multidrug efflux transporter AcrB transmembrane domain"/>
    <property type="match status" value="2"/>
</dbReference>
<feature type="transmembrane region" description="Helical" evidence="1">
    <location>
        <begin position="105"/>
        <end position="126"/>
    </location>
</feature>
<feature type="transmembrane region" description="Helical" evidence="1">
    <location>
        <begin position="6"/>
        <end position="27"/>
    </location>
</feature>
<keyword evidence="1" id="KW-1133">Transmembrane helix</keyword>
<dbReference type="Gene3D" id="3.30.70.1440">
    <property type="entry name" value="Multidrug efflux transporter AcrB pore domain"/>
    <property type="match status" value="1"/>
</dbReference>